<protein>
    <recommendedName>
        <fullName evidence="3">VWFA domain-containing protein</fullName>
    </recommendedName>
</protein>
<dbReference type="PANTHER" id="PTHR10579">
    <property type="entry name" value="CALCIUM-ACTIVATED CHLORIDE CHANNEL REGULATOR"/>
    <property type="match status" value="1"/>
</dbReference>
<dbReference type="PANTHER" id="PTHR10579:SF43">
    <property type="entry name" value="ZINC FINGER (C3HC4-TYPE RING FINGER) FAMILY PROTEIN"/>
    <property type="match status" value="1"/>
</dbReference>
<evidence type="ECO:0000313" key="4">
    <source>
        <dbReference type="EMBL" id="AIQ11475.1"/>
    </source>
</evidence>
<reference evidence="4 5" key="1">
    <citation type="submission" date="2014-08" db="EMBL/GenBank/DDBJ databases">
        <title>Comparative genomics of the Paenibacillus odorifer group.</title>
        <authorList>
            <person name="den Bakker H.C."/>
            <person name="Tsai Y.-C."/>
            <person name="Martin N."/>
            <person name="Korlach J."/>
            <person name="Wiedmann M."/>
        </authorList>
    </citation>
    <scope>NUCLEOTIDE SEQUENCE [LARGE SCALE GENOMIC DNA]</scope>
    <source>
        <strain evidence="4 5">DSM 1735</strain>
    </source>
</reference>
<dbReference type="EMBL" id="CP009288">
    <property type="protein sequence ID" value="AIQ11475.1"/>
    <property type="molecule type" value="Genomic_DNA"/>
</dbReference>
<feature type="region of interest" description="Disordered" evidence="1">
    <location>
        <begin position="1"/>
        <end position="29"/>
    </location>
</feature>
<evidence type="ECO:0000259" key="3">
    <source>
        <dbReference type="PROSITE" id="PS50234"/>
    </source>
</evidence>
<dbReference type="Gene3D" id="3.40.50.410">
    <property type="entry name" value="von Willebrand factor, type A domain"/>
    <property type="match status" value="1"/>
</dbReference>
<feature type="compositionally biased region" description="Polar residues" evidence="1">
    <location>
        <begin position="1"/>
        <end position="12"/>
    </location>
</feature>
<evidence type="ECO:0000313" key="5">
    <source>
        <dbReference type="Proteomes" id="UP000029409"/>
    </source>
</evidence>
<keyword evidence="2" id="KW-0472">Membrane</keyword>
<dbReference type="SUPFAM" id="SSF53300">
    <property type="entry name" value="vWA-like"/>
    <property type="match status" value="1"/>
</dbReference>
<accession>A0A089HLC1</accession>
<feature type="domain" description="VWFA" evidence="3">
    <location>
        <begin position="175"/>
        <end position="354"/>
    </location>
</feature>
<dbReference type="Proteomes" id="UP000029409">
    <property type="component" value="Chromosome"/>
</dbReference>
<dbReference type="CDD" id="cd00198">
    <property type="entry name" value="vWFA"/>
    <property type="match status" value="1"/>
</dbReference>
<proteinExistence type="predicted"/>
<dbReference type="InterPro" id="IPR036465">
    <property type="entry name" value="vWFA_dom_sf"/>
</dbReference>
<keyword evidence="5" id="KW-1185">Reference proteome</keyword>
<dbReference type="SMART" id="SM00327">
    <property type="entry name" value="VWA"/>
    <property type="match status" value="1"/>
</dbReference>
<dbReference type="Pfam" id="PF00092">
    <property type="entry name" value="VWA"/>
    <property type="match status" value="1"/>
</dbReference>
<sequence length="560" mass="61679">MTASEVESSEFNPASSGSGLPGAAPSMETLVRTRSRRSWRLPVITAVAVLLIAGGAFMWVGRDNGAGSGSDHSALPSPAASDDGKPATASGMAAATAASPKPSPSPVPADPAYIKVNQVDSSHYENGGVDVYFSLFADPEFKQEIQPMQLAKDMFTINGLQVEKLSLVEESDTVSVNLVLDKSGSMQDSPNMNVHETKMDLVRQAAVQFIDGIPSSAKGQFEVLTFSDYVPAVADITFTSDRTMVSQYLSGLASDGGRTALFDSLTKALYDTNEQQGPKYIIAFTDGKDSNYGSSLQSVVELSRQLGIPIYTVGFGSEEDQSLSYLAQETGGQSFYLSIDDDLQTELHRIYDTVFQRYVKQYKLTYTPRQKIAPGQPFSFVMNLNSPRNQAQTGELTYERKLDKNSVDVQNGLFEYQVNYAQAVNTLDFGVVRSNVDEDSKFYTDLRKRIEIDYVNASNQGKPKIIDPLENYRVESVNQLQNGSYKIEFFKLFPVLINNKQVHEADLNTYTLVWDSLSDKWQVSNFGREECSIYQDRSDPGSLCSDNGVKKLYSGNPWPN</sequence>
<name>A0A089HLC1_PAEDU</name>
<keyword evidence="2" id="KW-1133">Transmembrane helix</keyword>
<dbReference type="AlphaFoldDB" id="A0A089HLC1"/>
<feature type="compositionally biased region" description="Low complexity" evidence="1">
    <location>
        <begin position="86"/>
        <end position="100"/>
    </location>
</feature>
<feature type="transmembrane region" description="Helical" evidence="2">
    <location>
        <begin position="41"/>
        <end position="60"/>
    </location>
</feature>
<dbReference type="eggNOG" id="COG2304">
    <property type="taxonomic scope" value="Bacteria"/>
</dbReference>
<feature type="region of interest" description="Disordered" evidence="1">
    <location>
        <begin position="67"/>
        <end position="108"/>
    </location>
</feature>
<dbReference type="InterPro" id="IPR002035">
    <property type="entry name" value="VWF_A"/>
</dbReference>
<keyword evidence="2" id="KW-0812">Transmembrane</keyword>
<dbReference type="KEGG" id="pdu:PDUR_05455"/>
<evidence type="ECO:0000256" key="2">
    <source>
        <dbReference type="SAM" id="Phobius"/>
    </source>
</evidence>
<dbReference type="PROSITE" id="PS50234">
    <property type="entry name" value="VWFA"/>
    <property type="match status" value="1"/>
</dbReference>
<gene>
    <name evidence="4" type="ORF">PDUR_05455</name>
</gene>
<feature type="compositionally biased region" description="Low complexity" evidence="1">
    <location>
        <begin position="13"/>
        <end position="26"/>
    </location>
</feature>
<evidence type="ECO:0000256" key="1">
    <source>
        <dbReference type="SAM" id="MobiDB-lite"/>
    </source>
</evidence>
<dbReference type="InterPro" id="IPR051266">
    <property type="entry name" value="CLCR"/>
</dbReference>
<organism evidence="4 5">
    <name type="scientific">Paenibacillus durus</name>
    <name type="common">Paenibacillus azotofixans</name>
    <dbReference type="NCBI Taxonomy" id="44251"/>
    <lineage>
        <taxon>Bacteria</taxon>
        <taxon>Bacillati</taxon>
        <taxon>Bacillota</taxon>
        <taxon>Bacilli</taxon>
        <taxon>Bacillales</taxon>
        <taxon>Paenibacillaceae</taxon>
        <taxon>Paenibacillus</taxon>
    </lineage>
</organism>